<keyword evidence="4" id="KW-0464">Manganese</keyword>
<organism evidence="7 8">
    <name type="scientific">Macrophomina phaseolina (strain MS6)</name>
    <name type="common">Charcoal rot fungus</name>
    <dbReference type="NCBI Taxonomy" id="1126212"/>
    <lineage>
        <taxon>Eukaryota</taxon>
        <taxon>Fungi</taxon>
        <taxon>Dikarya</taxon>
        <taxon>Ascomycota</taxon>
        <taxon>Pezizomycotina</taxon>
        <taxon>Dothideomycetes</taxon>
        <taxon>Dothideomycetes incertae sedis</taxon>
        <taxon>Botryosphaeriales</taxon>
        <taxon>Botryosphaeriaceae</taxon>
        <taxon>Macrophomina</taxon>
    </lineage>
</organism>
<dbReference type="HOGENOM" id="CLU_039478_1_1_1"/>
<dbReference type="PIRSF" id="PIRSF036979">
    <property type="entry name" value="Arginase"/>
    <property type="match status" value="1"/>
</dbReference>
<dbReference type="OrthoDB" id="288726at2759"/>
<dbReference type="PROSITE" id="PS51409">
    <property type="entry name" value="ARGINASE_2"/>
    <property type="match status" value="1"/>
</dbReference>
<keyword evidence="2 4" id="KW-0479">Metal-binding</keyword>
<evidence type="ECO:0000256" key="2">
    <source>
        <dbReference type="ARBA" id="ARBA00022723"/>
    </source>
</evidence>
<dbReference type="CDD" id="cd11592">
    <property type="entry name" value="Agmatinase_PAH"/>
    <property type="match status" value="1"/>
</dbReference>
<dbReference type="GO" id="GO:0033389">
    <property type="term" value="P:putrescine biosynthetic process from arginine, via agmatine"/>
    <property type="evidence" value="ECO:0007669"/>
    <property type="project" value="TreeGrafter"/>
</dbReference>
<evidence type="ECO:0000313" key="7">
    <source>
        <dbReference type="EMBL" id="EKG19294.1"/>
    </source>
</evidence>
<accession>K2SA50</accession>
<name>K2SA50_MACPH</name>
<feature type="binding site" evidence="4">
    <location>
        <position position="184"/>
    </location>
    <ligand>
        <name>Mn(2+)</name>
        <dbReference type="ChEBI" id="CHEBI:29035"/>
        <label>1</label>
    </ligand>
</feature>
<proteinExistence type="inferred from homology"/>
<dbReference type="PANTHER" id="PTHR11358">
    <property type="entry name" value="ARGINASE/AGMATINASE"/>
    <property type="match status" value="1"/>
</dbReference>
<feature type="binding site" evidence="4">
    <location>
        <position position="312"/>
    </location>
    <ligand>
        <name>Mn(2+)</name>
        <dbReference type="ChEBI" id="CHEBI:29035"/>
        <label>1</label>
    </ligand>
</feature>
<dbReference type="STRING" id="1126212.K2SA50"/>
<protein>
    <submittedName>
        <fullName evidence="7">Aconitase A/isopropylmalate dehydratase small subunit swivel</fullName>
    </submittedName>
</protein>
<gene>
    <name evidence="7" type="ORF">MPH_03157</name>
</gene>
<dbReference type="FunFam" id="3.40.800.10:FF:000014">
    <property type="entry name" value="Arginase family protein"/>
    <property type="match status" value="1"/>
</dbReference>
<keyword evidence="3 5" id="KW-0378">Hydrolase</keyword>
<dbReference type="EMBL" id="AHHD01000163">
    <property type="protein sequence ID" value="EKG19294.1"/>
    <property type="molecule type" value="Genomic_DNA"/>
</dbReference>
<evidence type="ECO:0000256" key="3">
    <source>
        <dbReference type="ARBA" id="ARBA00022801"/>
    </source>
</evidence>
<dbReference type="AlphaFoldDB" id="K2SA50"/>
<dbReference type="PANTHER" id="PTHR11358:SF26">
    <property type="entry name" value="GUANIDINO ACID HYDROLASE, MITOCHONDRIAL"/>
    <property type="match status" value="1"/>
</dbReference>
<comment type="cofactor">
    <cofactor evidence="4">
        <name>Mn(2+)</name>
        <dbReference type="ChEBI" id="CHEBI:29035"/>
    </cofactor>
    <text evidence="4">Binds 2 manganese ions per subunit.</text>
</comment>
<feature type="binding site" evidence="4">
    <location>
        <position position="212"/>
    </location>
    <ligand>
        <name>Mn(2+)</name>
        <dbReference type="ChEBI" id="CHEBI:29035"/>
        <label>1</label>
    </ligand>
</feature>
<evidence type="ECO:0000256" key="6">
    <source>
        <dbReference type="SAM" id="SignalP"/>
    </source>
</evidence>
<evidence type="ECO:0000256" key="5">
    <source>
        <dbReference type="RuleBase" id="RU003684"/>
    </source>
</evidence>
<dbReference type="InterPro" id="IPR020855">
    <property type="entry name" value="Ureohydrolase_Mn_BS"/>
</dbReference>
<dbReference type="Gene3D" id="3.40.800.10">
    <property type="entry name" value="Ureohydrolase domain"/>
    <property type="match status" value="1"/>
</dbReference>
<comment type="similarity">
    <text evidence="1">Belongs to the arginase family. Agmatinase subfamily.</text>
</comment>
<feature type="binding site" evidence="4">
    <location>
        <position position="310"/>
    </location>
    <ligand>
        <name>Mn(2+)</name>
        <dbReference type="ChEBI" id="CHEBI:29035"/>
        <label>1</label>
    </ligand>
</feature>
<dbReference type="Pfam" id="PF00491">
    <property type="entry name" value="Arginase"/>
    <property type="match status" value="1"/>
</dbReference>
<dbReference type="PROSITE" id="PS01053">
    <property type="entry name" value="ARGINASE_1"/>
    <property type="match status" value="1"/>
</dbReference>
<dbReference type="PRINTS" id="PR00116">
    <property type="entry name" value="ARGINASE"/>
</dbReference>
<dbReference type="eggNOG" id="KOG2964">
    <property type="taxonomic scope" value="Eukaryota"/>
</dbReference>
<dbReference type="GO" id="GO:0046872">
    <property type="term" value="F:metal ion binding"/>
    <property type="evidence" value="ECO:0007669"/>
    <property type="project" value="UniProtKB-KW"/>
</dbReference>
<feature type="chain" id="PRO_5003864888" evidence="6">
    <location>
        <begin position="21"/>
        <end position="401"/>
    </location>
</feature>
<dbReference type="InterPro" id="IPR023696">
    <property type="entry name" value="Ureohydrolase_dom_sf"/>
</dbReference>
<dbReference type="InterPro" id="IPR006035">
    <property type="entry name" value="Ureohydrolase"/>
</dbReference>
<feature type="binding site" evidence="4">
    <location>
        <position position="210"/>
    </location>
    <ligand>
        <name>Mn(2+)</name>
        <dbReference type="ChEBI" id="CHEBI:29035"/>
        <label>1</label>
    </ligand>
</feature>
<dbReference type="VEuPathDB" id="FungiDB:MPH_03157"/>
<dbReference type="InParanoid" id="K2SA50"/>
<sequence>MILSAMRTNLLITLLSPAFALQQASLHQKPLHDDPEYLAELERKWGDNWAFSGISTFGHLPHVKCLTNPAAAFDIGIIGIPFDTSTSYRPGARMGPRAIRAASARHITSRGYHATAAVNPYASWATVVDCGDVPVTPFDNAVALAQMTQALGELGTRRAAYPGDPRTGAPPMAAPKLLVLGGDHLVALPALRALRRLHGEPMVLLHFDSHLDTLHPSSYPSAWESEQAAFNHGSVFWQASLEGLLHNSSCVHAGVNTRLTGGSDTDYAADDAMGFLRIPADAVDDVGVAGVVDAILARIPRDAKVYLSIDIDVLDPAFAPGTGAPEPGGWSTREMVRILRGLKELDIVGADIVEVAPAYDTPGADTAFVAAALGYEIITHMVKQGLNSVPPKNDPSTKTEL</sequence>
<evidence type="ECO:0000256" key="1">
    <source>
        <dbReference type="ARBA" id="ARBA00009227"/>
    </source>
</evidence>
<keyword evidence="6" id="KW-0732">Signal</keyword>
<reference evidence="7 8" key="1">
    <citation type="journal article" date="2012" name="BMC Genomics">
        <title>Tools to kill: Genome of one of the most destructive plant pathogenic fungi Macrophomina phaseolina.</title>
        <authorList>
            <person name="Islam M.S."/>
            <person name="Haque M.S."/>
            <person name="Islam M.M."/>
            <person name="Emdad E.M."/>
            <person name="Halim A."/>
            <person name="Hossen Q.M.M."/>
            <person name="Hossain M.Z."/>
            <person name="Ahmed B."/>
            <person name="Rahim S."/>
            <person name="Rahman M.S."/>
            <person name="Alam M.M."/>
            <person name="Hou S."/>
            <person name="Wan X."/>
            <person name="Saito J.A."/>
            <person name="Alam M."/>
        </authorList>
    </citation>
    <scope>NUCLEOTIDE SEQUENCE [LARGE SCALE GENOMIC DNA]</scope>
    <source>
        <strain evidence="7 8">MS6</strain>
    </source>
</reference>
<evidence type="ECO:0000313" key="8">
    <source>
        <dbReference type="Proteomes" id="UP000007129"/>
    </source>
</evidence>
<feature type="binding site" evidence="4">
    <location>
        <position position="208"/>
    </location>
    <ligand>
        <name>Mn(2+)</name>
        <dbReference type="ChEBI" id="CHEBI:29035"/>
        <label>1</label>
    </ligand>
</feature>
<dbReference type="Proteomes" id="UP000007129">
    <property type="component" value="Unassembled WGS sequence"/>
</dbReference>
<dbReference type="GO" id="GO:0008783">
    <property type="term" value="F:agmatinase activity"/>
    <property type="evidence" value="ECO:0007669"/>
    <property type="project" value="TreeGrafter"/>
</dbReference>
<feature type="signal peptide" evidence="6">
    <location>
        <begin position="1"/>
        <end position="20"/>
    </location>
</feature>
<evidence type="ECO:0000256" key="4">
    <source>
        <dbReference type="PIRSR" id="PIRSR036979-1"/>
    </source>
</evidence>
<comment type="caution">
    <text evidence="7">The sequence shown here is derived from an EMBL/GenBank/DDBJ whole genome shotgun (WGS) entry which is preliminary data.</text>
</comment>
<dbReference type="SUPFAM" id="SSF52768">
    <property type="entry name" value="Arginase/deacetylase"/>
    <property type="match status" value="1"/>
</dbReference>